<dbReference type="EMBL" id="GL883100">
    <property type="protein sequence ID" value="EGG08639.1"/>
    <property type="molecule type" value="Genomic_DNA"/>
</dbReference>
<dbReference type="AlphaFoldDB" id="F4RGJ6"/>
<dbReference type="Gene3D" id="2.40.40.10">
    <property type="entry name" value="RlpA-like domain"/>
    <property type="match status" value="1"/>
</dbReference>
<gene>
    <name evidence="3" type="ORF">MELLADRAFT_34889</name>
</gene>
<dbReference type="eggNOG" id="ENOG502S6X4">
    <property type="taxonomic scope" value="Eukaryota"/>
</dbReference>
<dbReference type="InterPro" id="IPR036908">
    <property type="entry name" value="RlpA-like_sf"/>
</dbReference>
<evidence type="ECO:0000256" key="1">
    <source>
        <dbReference type="ARBA" id="ARBA00022729"/>
    </source>
</evidence>
<accession>F4RGJ6</accession>
<protein>
    <submittedName>
        <fullName evidence="3">Non-catalytic module family EXPN</fullName>
    </submittedName>
</protein>
<dbReference type="STRING" id="747676.F4RGJ6"/>
<sequence length="113" mass="12224">STTFTVYSPSLGSCGRQSGNQDMIVAVSHTIYDSFWAGANPNSNPICGKRIRATYGSNSIDVVVVDRCTGCSHFDLDFSPGAFAKLGSPDQGRLHGMQVSRMSHGHQFFCLIF</sequence>
<dbReference type="InterPro" id="IPR009009">
    <property type="entry name" value="RlpA-like_DPBB"/>
</dbReference>
<dbReference type="SUPFAM" id="SSF50685">
    <property type="entry name" value="Barwin-like endoglucanases"/>
    <property type="match status" value="1"/>
</dbReference>
<evidence type="ECO:0000313" key="4">
    <source>
        <dbReference type="Proteomes" id="UP000001072"/>
    </source>
</evidence>
<dbReference type="OrthoDB" id="623670at2759"/>
<dbReference type="RefSeq" id="XP_007408225.1">
    <property type="nucleotide sequence ID" value="XM_007408163.1"/>
</dbReference>
<proteinExistence type="predicted"/>
<evidence type="ECO:0000259" key="2">
    <source>
        <dbReference type="Pfam" id="PF03330"/>
    </source>
</evidence>
<keyword evidence="4" id="KW-1185">Reference proteome</keyword>
<dbReference type="GeneID" id="18927421"/>
<reference evidence="4" key="1">
    <citation type="journal article" date="2011" name="Proc. Natl. Acad. Sci. U.S.A.">
        <title>Obligate biotrophy features unraveled by the genomic analysis of rust fungi.</title>
        <authorList>
            <person name="Duplessis S."/>
            <person name="Cuomo C.A."/>
            <person name="Lin Y.-C."/>
            <person name="Aerts A."/>
            <person name="Tisserant E."/>
            <person name="Veneault-Fourrey C."/>
            <person name="Joly D.L."/>
            <person name="Hacquard S."/>
            <person name="Amselem J."/>
            <person name="Cantarel B.L."/>
            <person name="Chiu R."/>
            <person name="Coutinho P.M."/>
            <person name="Feau N."/>
            <person name="Field M."/>
            <person name="Frey P."/>
            <person name="Gelhaye E."/>
            <person name="Goldberg J."/>
            <person name="Grabherr M.G."/>
            <person name="Kodira C.D."/>
            <person name="Kohler A."/>
            <person name="Kuees U."/>
            <person name="Lindquist E.A."/>
            <person name="Lucas S.M."/>
            <person name="Mago R."/>
            <person name="Mauceli E."/>
            <person name="Morin E."/>
            <person name="Murat C."/>
            <person name="Pangilinan J.L."/>
            <person name="Park R."/>
            <person name="Pearson M."/>
            <person name="Quesneville H."/>
            <person name="Rouhier N."/>
            <person name="Sakthikumar S."/>
            <person name="Salamov A.A."/>
            <person name="Schmutz J."/>
            <person name="Selles B."/>
            <person name="Shapiro H."/>
            <person name="Tanguay P."/>
            <person name="Tuskan G.A."/>
            <person name="Henrissat B."/>
            <person name="Van de Peer Y."/>
            <person name="Rouze P."/>
            <person name="Ellis J.G."/>
            <person name="Dodds P.N."/>
            <person name="Schein J.E."/>
            <person name="Zhong S."/>
            <person name="Hamelin R.C."/>
            <person name="Grigoriev I.V."/>
            <person name="Szabo L.J."/>
            <person name="Martin F."/>
        </authorList>
    </citation>
    <scope>NUCLEOTIDE SEQUENCE [LARGE SCALE GENOMIC DNA]</scope>
    <source>
        <strain evidence="4">98AG31 / pathotype 3-4-7</strain>
    </source>
</reference>
<organism evidence="4">
    <name type="scientific">Melampsora larici-populina (strain 98AG31 / pathotype 3-4-7)</name>
    <name type="common">Poplar leaf rust fungus</name>
    <dbReference type="NCBI Taxonomy" id="747676"/>
    <lineage>
        <taxon>Eukaryota</taxon>
        <taxon>Fungi</taxon>
        <taxon>Dikarya</taxon>
        <taxon>Basidiomycota</taxon>
        <taxon>Pucciniomycotina</taxon>
        <taxon>Pucciniomycetes</taxon>
        <taxon>Pucciniales</taxon>
        <taxon>Melampsoraceae</taxon>
        <taxon>Melampsora</taxon>
    </lineage>
</organism>
<dbReference type="VEuPathDB" id="FungiDB:MELLADRAFT_34889"/>
<dbReference type="HOGENOM" id="CLU_047639_6_2_1"/>
<feature type="domain" description="RlpA-like protein double-psi beta-barrel" evidence="2">
    <location>
        <begin position="47"/>
        <end position="93"/>
    </location>
</feature>
<dbReference type="Pfam" id="PF03330">
    <property type="entry name" value="DPBB_1"/>
    <property type="match status" value="1"/>
</dbReference>
<name>F4RGJ6_MELLP</name>
<dbReference type="KEGG" id="mlr:MELLADRAFT_34889"/>
<feature type="non-terminal residue" evidence="3">
    <location>
        <position position="1"/>
    </location>
</feature>
<dbReference type="InterPro" id="IPR051477">
    <property type="entry name" value="Expansin_CellWall"/>
</dbReference>
<dbReference type="PANTHER" id="PTHR31836">
    <property type="match status" value="1"/>
</dbReference>
<dbReference type="PANTHER" id="PTHR31836:SF27">
    <property type="entry name" value="RLPA-LIKE PROTEIN DOUBLE-PSI BETA-BARREL DOMAIN-CONTAINING PROTEIN"/>
    <property type="match status" value="1"/>
</dbReference>
<dbReference type="Proteomes" id="UP000001072">
    <property type="component" value="Unassembled WGS sequence"/>
</dbReference>
<dbReference type="InParanoid" id="F4RGJ6"/>
<evidence type="ECO:0000313" key="3">
    <source>
        <dbReference type="EMBL" id="EGG08639.1"/>
    </source>
</evidence>
<keyword evidence="1" id="KW-0732">Signal</keyword>
<dbReference type="CDD" id="cd22191">
    <property type="entry name" value="DPBB_RlpA_EXP_N-like"/>
    <property type="match status" value="1"/>
</dbReference>